<keyword evidence="4 7" id="KW-0812">Transmembrane</keyword>
<dbReference type="GO" id="GO:0055085">
    <property type="term" value="P:transmembrane transport"/>
    <property type="evidence" value="ECO:0007669"/>
    <property type="project" value="InterPro"/>
</dbReference>
<dbReference type="CDD" id="cd06261">
    <property type="entry name" value="TM_PBP2"/>
    <property type="match status" value="1"/>
</dbReference>
<sequence>MTHRRLSLTEAIGLPVIGALSLLFAWQWLVPALGIPAYIVPTPLAILRTLGTEWRFLLSNAIPTWGEAGLGFLLGNSLAVIMAIAFVYNPRLQAAYFPVVLLFNTIPVLALAPIIILIFGLGMLPKVIIAALICFFPTLVNTARGLNLATASELDLMHVLSASGWETFWRLRAPRSAPLLFASLRISATTCVIGAIVGEWIGSNQGLGAVIIQSTFNYQAERLFAAVVLASFSAIVFFAAVAQIERTFRRLRPGQS</sequence>
<dbReference type="InterPro" id="IPR000515">
    <property type="entry name" value="MetI-like"/>
</dbReference>
<dbReference type="PANTHER" id="PTHR30151">
    <property type="entry name" value="ALKANE SULFONATE ABC TRANSPORTER-RELATED, MEMBRANE SUBUNIT"/>
    <property type="match status" value="1"/>
</dbReference>
<comment type="subcellular location">
    <subcellularLocation>
        <location evidence="1 7">Cell membrane</location>
        <topology evidence="1 7">Multi-pass membrane protein</topology>
    </subcellularLocation>
</comment>
<accession>A0A154IJN1</accession>
<dbReference type="Pfam" id="PF00528">
    <property type="entry name" value="BPD_transp_1"/>
    <property type="match status" value="1"/>
</dbReference>
<evidence type="ECO:0000313" key="9">
    <source>
        <dbReference type="EMBL" id="KZB00821.1"/>
    </source>
</evidence>
<evidence type="ECO:0000256" key="6">
    <source>
        <dbReference type="ARBA" id="ARBA00023136"/>
    </source>
</evidence>
<proteinExistence type="inferred from homology"/>
<dbReference type="InterPro" id="IPR035906">
    <property type="entry name" value="MetI-like_sf"/>
</dbReference>
<dbReference type="PANTHER" id="PTHR30151:SF20">
    <property type="entry name" value="ABC TRANSPORTER PERMEASE PROTEIN HI_0355-RELATED"/>
    <property type="match status" value="1"/>
</dbReference>
<name>A0A154IJN1_RHILE</name>
<evidence type="ECO:0000256" key="2">
    <source>
        <dbReference type="ARBA" id="ARBA00022448"/>
    </source>
</evidence>
<feature type="transmembrane region" description="Helical" evidence="7">
    <location>
        <begin position="12"/>
        <end position="29"/>
    </location>
</feature>
<dbReference type="EMBL" id="LVYU01000084">
    <property type="protein sequence ID" value="KZB00821.1"/>
    <property type="molecule type" value="Genomic_DNA"/>
</dbReference>
<dbReference type="AlphaFoldDB" id="A0A154IJN1"/>
<evidence type="ECO:0000256" key="7">
    <source>
        <dbReference type="RuleBase" id="RU363032"/>
    </source>
</evidence>
<feature type="transmembrane region" description="Helical" evidence="7">
    <location>
        <begin position="223"/>
        <end position="242"/>
    </location>
</feature>
<feature type="transmembrane region" description="Helical" evidence="7">
    <location>
        <begin position="127"/>
        <end position="147"/>
    </location>
</feature>
<dbReference type="GO" id="GO:0005886">
    <property type="term" value="C:plasma membrane"/>
    <property type="evidence" value="ECO:0007669"/>
    <property type="project" value="UniProtKB-SubCell"/>
</dbReference>
<evidence type="ECO:0000256" key="3">
    <source>
        <dbReference type="ARBA" id="ARBA00022475"/>
    </source>
</evidence>
<evidence type="ECO:0000256" key="5">
    <source>
        <dbReference type="ARBA" id="ARBA00022989"/>
    </source>
</evidence>
<dbReference type="RefSeq" id="WP_062941790.1">
    <property type="nucleotide sequence ID" value="NZ_CP171849.1"/>
</dbReference>
<feature type="domain" description="ABC transmembrane type-1" evidence="8">
    <location>
        <begin position="57"/>
        <end position="245"/>
    </location>
</feature>
<organism evidence="9">
    <name type="scientific">Rhizobium leguminosarum</name>
    <dbReference type="NCBI Taxonomy" id="384"/>
    <lineage>
        <taxon>Bacteria</taxon>
        <taxon>Pseudomonadati</taxon>
        <taxon>Pseudomonadota</taxon>
        <taxon>Alphaproteobacteria</taxon>
        <taxon>Hyphomicrobiales</taxon>
        <taxon>Rhizobiaceae</taxon>
        <taxon>Rhizobium/Agrobacterium group</taxon>
        <taxon>Rhizobium</taxon>
    </lineage>
</organism>
<evidence type="ECO:0000256" key="1">
    <source>
        <dbReference type="ARBA" id="ARBA00004651"/>
    </source>
</evidence>
<comment type="caution">
    <text evidence="9">The sequence shown here is derived from an EMBL/GenBank/DDBJ whole genome shotgun (WGS) entry which is preliminary data.</text>
</comment>
<dbReference type="Gene3D" id="1.10.3720.10">
    <property type="entry name" value="MetI-like"/>
    <property type="match status" value="1"/>
</dbReference>
<keyword evidence="2 7" id="KW-0813">Transport</keyword>
<dbReference type="PROSITE" id="PS50928">
    <property type="entry name" value="ABC_TM1"/>
    <property type="match status" value="1"/>
</dbReference>
<evidence type="ECO:0000259" key="8">
    <source>
        <dbReference type="PROSITE" id="PS50928"/>
    </source>
</evidence>
<evidence type="ECO:0000256" key="4">
    <source>
        <dbReference type="ARBA" id="ARBA00022692"/>
    </source>
</evidence>
<keyword evidence="5 7" id="KW-1133">Transmembrane helix</keyword>
<feature type="transmembrane region" description="Helical" evidence="7">
    <location>
        <begin position="179"/>
        <end position="203"/>
    </location>
</feature>
<keyword evidence="6 7" id="KW-0472">Membrane</keyword>
<comment type="similarity">
    <text evidence="7">Belongs to the binding-protein-dependent transport system permease family.</text>
</comment>
<reference evidence="9" key="1">
    <citation type="submission" date="2016-03" db="EMBL/GenBank/DDBJ databases">
        <title>Microsymbionts genomes from the relict species Vavilovia formosa.</title>
        <authorList>
            <person name="Chirak E."/>
            <person name="Kimeklis A."/>
            <person name="Kopat V."/>
            <person name="Andronov E."/>
        </authorList>
    </citation>
    <scope>NUCLEOTIDE SEQUENCE [LARGE SCALE GENOMIC DNA]</scope>
    <source>
        <strain evidence="9">Vaf12</strain>
    </source>
</reference>
<keyword evidence="3" id="KW-1003">Cell membrane</keyword>
<protein>
    <submittedName>
        <fullName evidence="9">ABC transporter permease</fullName>
    </submittedName>
</protein>
<gene>
    <name evidence="9" type="ORF">A4A59_16075</name>
</gene>
<dbReference type="SUPFAM" id="SSF161098">
    <property type="entry name" value="MetI-like"/>
    <property type="match status" value="1"/>
</dbReference>
<feature type="transmembrane region" description="Helical" evidence="7">
    <location>
        <begin position="95"/>
        <end position="121"/>
    </location>
</feature>
<feature type="transmembrane region" description="Helical" evidence="7">
    <location>
        <begin position="68"/>
        <end position="88"/>
    </location>
</feature>